<feature type="transmembrane region" description="Helical" evidence="9">
    <location>
        <begin position="290"/>
        <end position="313"/>
    </location>
</feature>
<dbReference type="GO" id="GO:0042910">
    <property type="term" value="F:xenobiotic transmembrane transporter activity"/>
    <property type="evidence" value="ECO:0007669"/>
    <property type="project" value="InterPro"/>
</dbReference>
<feature type="transmembrane region" description="Helical" evidence="9">
    <location>
        <begin position="112"/>
        <end position="130"/>
    </location>
</feature>
<dbReference type="GO" id="GO:1990961">
    <property type="term" value="P:xenobiotic detoxification by transmembrane export across the plasma membrane"/>
    <property type="evidence" value="ECO:0007669"/>
    <property type="project" value="InterPro"/>
</dbReference>
<evidence type="ECO:0000256" key="8">
    <source>
        <dbReference type="ARBA" id="ARBA00023136"/>
    </source>
</evidence>
<dbReference type="AlphaFoldDB" id="A0A7W7QIL0"/>
<evidence type="ECO:0000256" key="4">
    <source>
        <dbReference type="ARBA" id="ARBA00022448"/>
    </source>
</evidence>
<dbReference type="GO" id="GO:0005886">
    <property type="term" value="C:plasma membrane"/>
    <property type="evidence" value="ECO:0007669"/>
    <property type="project" value="UniProtKB-SubCell"/>
</dbReference>
<dbReference type="InterPro" id="IPR036259">
    <property type="entry name" value="MFS_trans_sf"/>
</dbReference>
<evidence type="ECO:0000256" key="7">
    <source>
        <dbReference type="ARBA" id="ARBA00022989"/>
    </source>
</evidence>
<evidence type="ECO:0000256" key="2">
    <source>
        <dbReference type="ARBA" id="ARBA00006236"/>
    </source>
</evidence>
<feature type="transmembrane region" description="Helical" evidence="9">
    <location>
        <begin position="319"/>
        <end position="337"/>
    </location>
</feature>
<evidence type="ECO:0000313" key="12">
    <source>
        <dbReference type="Proteomes" id="UP000552644"/>
    </source>
</evidence>
<keyword evidence="5" id="KW-1003">Cell membrane</keyword>
<dbReference type="InterPro" id="IPR005829">
    <property type="entry name" value="Sugar_transporter_CS"/>
</dbReference>
<dbReference type="Proteomes" id="UP000552644">
    <property type="component" value="Unassembled WGS sequence"/>
</dbReference>
<dbReference type="FunFam" id="1.20.1720.10:FF:000005">
    <property type="entry name" value="Bcr/CflA family efflux transporter"/>
    <property type="match status" value="1"/>
</dbReference>
<dbReference type="InterPro" id="IPR020846">
    <property type="entry name" value="MFS_dom"/>
</dbReference>
<dbReference type="NCBIfam" id="TIGR00710">
    <property type="entry name" value="efflux_Bcr_CflA"/>
    <property type="match status" value="1"/>
</dbReference>
<evidence type="ECO:0000313" key="11">
    <source>
        <dbReference type="EMBL" id="MBB4914225.1"/>
    </source>
</evidence>
<evidence type="ECO:0000256" key="5">
    <source>
        <dbReference type="ARBA" id="ARBA00022475"/>
    </source>
</evidence>
<dbReference type="SUPFAM" id="SSF103473">
    <property type="entry name" value="MFS general substrate transporter"/>
    <property type="match status" value="1"/>
</dbReference>
<dbReference type="PROSITE" id="PS50850">
    <property type="entry name" value="MFS"/>
    <property type="match status" value="1"/>
</dbReference>
<feature type="transmembrane region" description="Helical" evidence="9">
    <location>
        <begin position="373"/>
        <end position="396"/>
    </location>
</feature>
<dbReference type="EMBL" id="JACHJP010000001">
    <property type="protein sequence ID" value="MBB4914225.1"/>
    <property type="molecule type" value="Genomic_DNA"/>
</dbReference>
<proteinExistence type="inferred from homology"/>
<organism evidence="11 12">
    <name type="scientific">Streptosporangium saharense</name>
    <dbReference type="NCBI Taxonomy" id="1706840"/>
    <lineage>
        <taxon>Bacteria</taxon>
        <taxon>Bacillati</taxon>
        <taxon>Actinomycetota</taxon>
        <taxon>Actinomycetes</taxon>
        <taxon>Streptosporangiales</taxon>
        <taxon>Streptosporangiaceae</taxon>
        <taxon>Streptosporangium</taxon>
    </lineage>
</organism>
<keyword evidence="7 9" id="KW-1133">Transmembrane helix</keyword>
<protein>
    <submittedName>
        <fullName evidence="11">DHA1 family bicyclomycin/chloramphenicol resistance-like MFS transporter</fullName>
    </submittedName>
</protein>
<dbReference type="RefSeq" id="WP_184712908.1">
    <property type="nucleotide sequence ID" value="NZ_JACHJP010000001.1"/>
</dbReference>
<accession>A0A7W7QIL0</accession>
<evidence type="ECO:0000256" key="1">
    <source>
        <dbReference type="ARBA" id="ARBA00004651"/>
    </source>
</evidence>
<comment type="subcellular location">
    <subcellularLocation>
        <location evidence="1">Cell membrane</location>
        <topology evidence="1">Multi-pass membrane protein</topology>
    </subcellularLocation>
</comment>
<feature type="transmembrane region" description="Helical" evidence="9">
    <location>
        <begin position="53"/>
        <end position="73"/>
    </location>
</feature>
<gene>
    <name evidence="11" type="ORF">FHS44_001297</name>
</gene>
<sequence length="403" mass="41277">MTVVERPVALSGFRKVRVLATLGALSAFGPLSMDLYLPVLPELGKALRTTDALAQMTMSMCMVGLALGQLLAGPISDRIGRRRPLLLGVATYAVASVLCAVAPGIWSLIGFRLIQGLAGAAGLVIARAMVRDLFDGDEAAKVFSLLMLVGGLAPVVAPLAGGQLARFTDWRGMFVALAVIGVLLLLVGLTLPETLGEQARHTGGLRETGRQFTVLVRDRVFAGYALVSALAGCSLFLYITLSPFVLQENYGVSAQLFSAIFAANSVGIVIGGNVNGLLVGRYGARGMLGAGLVAGLVGSLAALAGVLAGWGLYGLLPGLFLAVSSIGMVMPNTNALAMTPHGERAGTASAMLGVLQFLLGAAVPPLVSLAGASALSMTLAICVTSVATLAVLVATLRVRPRAV</sequence>
<dbReference type="PRINTS" id="PR01035">
    <property type="entry name" value="TCRTETA"/>
</dbReference>
<comment type="similarity">
    <text evidence="2">Belongs to the major facilitator superfamily. Bcr/CmlA family.</text>
</comment>
<dbReference type="Pfam" id="PF07690">
    <property type="entry name" value="MFS_1"/>
    <property type="match status" value="1"/>
</dbReference>
<dbReference type="CDD" id="cd17320">
    <property type="entry name" value="MFS_MdfA_MDR_like"/>
    <property type="match status" value="1"/>
</dbReference>
<feature type="transmembrane region" description="Helical" evidence="9">
    <location>
        <begin position="142"/>
        <end position="161"/>
    </location>
</feature>
<comment type="similarity">
    <text evidence="3">Belongs to the major facilitator superfamily. TCR/Tet family.</text>
</comment>
<name>A0A7W7QIL0_9ACTN</name>
<dbReference type="PANTHER" id="PTHR23502">
    <property type="entry name" value="MAJOR FACILITATOR SUPERFAMILY"/>
    <property type="match status" value="1"/>
</dbReference>
<feature type="transmembrane region" description="Helical" evidence="9">
    <location>
        <begin position="85"/>
        <end position="106"/>
    </location>
</feature>
<dbReference type="PROSITE" id="PS00216">
    <property type="entry name" value="SUGAR_TRANSPORT_1"/>
    <property type="match status" value="1"/>
</dbReference>
<dbReference type="InterPro" id="IPR011701">
    <property type="entry name" value="MFS"/>
</dbReference>
<comment type="caution">
    <text evidence="11">The sequence shown here is derived from an EMBL/GenBank/DDBJ whole genome shotgun (WGS) entry which is preliminary data.</text>
</comment>
<feature type="transmembrane region" description="Helical" evidence="9">
    <location>
        <begin position="173"/>
        <end position="191"/>
    </location>
</feature>
<evidence type="ECO:0000259" key="10">
    <source>
        <dbReference type="PROSITE" id="PS50850"/>
    </source>
</evidence>
<dbReference type="PANTHER" id="PTHR23502:SF132">
    <property type="entry name" value="POLYAMINE TRANSPORTER 2-RELATED"/>
    <property type="match status" value="1"/>
</dbReference>
<reference evidence="11 12" key="1">
    <citation type="submission" date="2020-08" db="EMBL/GenBank/DDBJ databases">
        <title>Genomic Encyclopedia of Type Strains, Phase III (KMG-III): the genomes of soil and plant-associated and newly described type strains.</title>
        <authorList>
            <person name="Whitman W."/>
        </authorList>
    </citation>
    <scope>NUCLEOTIDE SEQUENCE [LARGE SCALE GENOMIC DNA]</scope>
    <source>
        <strain evidence="11 12">CECT 8840</strain>
    </source>
</reference>
<keyword evidence="8 9" id="KW-0472">Membrane</keyword>
<evidence type="ECO:0000256" key="9">
    <source>
        <dbReference type="SAM" id="Phobius"/>
    </source>
</evidence>
<dbReference type="InterPro" id="IPR001958">
    <property type="entry name" value="Tet-R_TetA/multi-R_MdtG-like"/>
</dbReference>
<dbReference type="Gene3D" id="1.20.1720.10">
    <property type="entry name" value="Multidrug resistance protein D"/>
    <property type="match status" value="1"/>
</dbReference>
<feature type="transmembrane region" description="Helical" evidence="9">
    <location>
        <begin position="16"/>
        <end position="33"/>
    </location>
</feature>
<keyword evidence="6 9" id="KW-0812">Transmembrane</keyword>
<keyword evidence="4" id="KW-0813">Transport</keyword>
<feature type="transmembrane region" description="Helical" evidence="9">
    <location>
        <begin position="349"/>
        <end position="367"/>
    </location>
</feature>
<keyword evidence="12" id="KW-1185">Reference proteome</keyword>
<evidence type="ECO:0000256" key="3">
    <source>
        <dbReference type="ARBA" id="ARBA00007520"/>
    </source>
</evidence>
<evidence type="ECO:0000256" key="6">
    <source>
        <dbReference type="ARBA" id="ARBA00022692"/>
    </source>
</evidence>
<feature type="domain" description="Major facilitator superfamily (MFS) profile" evidence="10">
    <location>
        <begin position="18"/>
        <end position="403"/>
    </location>
</feature>
<feature type="transmembrane region" description="Helical" evidence="9">
    <location>
        <begin position="220"/>
        <end position="241"/>
    </location>
</feature>
<dbReference type="InterPro" id="IPR004812">
    <property type="entry name" value="Efflux_drug-R_Bcr/CmlA"/>
</dbReference>
<feature type="transmembrane region" description="Helical" evidence="9">
    <location>
        <begin position="256"/>
        <end position="278"/>
    </location>
</feature>